<dbReference type="Proteomes" id="UP000033618">
    <property type="component" value="Unassembled WGS sequence"/>
</dbReference>
<proteinExistence type="predicted"/>
<protein>
    <submittedName>
        <fullName evidence="1">Uncharacterized protein</fullName>
    </submittedName>
</protein>
<comment type="caution">
    <text evidence="1">The sequence shown here is derived from an EMBL/GenBank/DDBJ whole genome shotgun (WGS) entry which is preliminary data.</text>
</comment>
<evidence type="ECO:0000313" key="1">
    <source>
        <dbReference type="EMBL" id="KKB63883.1"/>
    </source>
</evidence>
<accession>A0A0F5K1A6</accession>
<dbReference type="OrthoDB" id="8780129at2"/>
<name>A0A0F5K1A6_9BURK</name>
<dbReference type="Pfam" id="PF09954">
    <property type="entry name" value="DUF2188"/>
    <property type="match status" value="1"/>
</dbReference>
<dbReference type="RefSeq" id="WP_024902081.1">
    <property type="nucleotide sequence ID" value="NZ_CADFGU010000001.1"/>
</dbReference>
<keyword evidence="2" id="KW-1185">Reference proteome</keyword>
<dbReference type="PATRIC" id="fig|28092.6.peg.2248"/>
<sequence>MYYDTSNETIYRVLRGKDGRWEVTQETAKRPLARFDRMDDAMQYARDVQAENRRYAWLTTRQA</sequence>
<evidence type="ECO:0000313" key="2">
    <source>
        <dbReference type="Proteomes" id="UP000033618"/>
    </source>
</evidence>
<gene>
    <name evidence="1" type="ORF">WM40_09550</name>
</gene>
<dbReference type="EMBL" id="LAQU01000007">
    <property type="protein sequence ID" value="KKB63883.1"/>
    <property type="molecule type" value="Genomic_DNA"/>
</dbReference>
<organism evidence="1 2">
    <name type="scientific">Robbsia andropogonis</name>
    <dbReference type="NCBI Taxonomy" id="28092"/>
    <lineage>
        <taxon>Bacteria</taxon>
        <taxon>Pseudomonadati</taxon>
        <taxon>Pseudomonadota</taxon>
        <taxon>Betaproteobacteria</taxon>
        <taxon>Burkholderiales</taxon>
        <taxon>Burkholderiaceae</taxon>
        <taxon>Robbsia</taxon>
    </lineage>
</organism>
<dbReference type="AlphaFoldDB" id="A0A0F5K1A6"/>
<reference evidence="1 2" key="1">
    <citation type="submission" date="2015-03" db="EMBL/GenBank/DDBJ databases">
        <title>Draft Genome Sequence of Burkholderia andropogonis type strain ICMP2807, isolated from Sorghum bicolor.</title>
        <authorList>
            <person name="Lopes-Santos L."/>
            <person name="Castro D.B."/>
            <person name="Ottoboni L.M."/>
            <person name="Park D."/>
            <person name="Weirc B.S."/>
            <person name="Destefano S.A."/>
        </authorList>
    </citation>
    <scope>NUCLEOTIDE SEQUENCE [LARGE SCALE GENOMIC DNA]</scope>
    <source>
        <strain evidence="1 2">ICMP2807</strain>
    </source>
</reference>
<dbReference type="InterPro" id="IPR018691">
    <property type="entry name" value="DUF2188"/>
</dbReference>